<dbReference type="AlphaFoldDB" id="A0A3B1ATF4"/>
<proteinExistence type="predicted"/>
<feature type="non-terminal residue" evidence="1">
    <location>
        <position position="1"/>
    </location>
</feature>
<name>A0A3B1ATF4_9ZZZZ</name>
<evidence type="ECO:0000313" key="1">
    <source>
        <dbReference type="EMBL" id="VAX01490.1"/>
    </source>
</evidence>
<organism evidence="1">
    <name type="scientific">hydrothermal vent metagenome</name>
    <dbReference type="NCBI Taxonomy" id="652676"/>
    <lineage>
        <taxon>unclassified sequences</taxon>
        <taxon>metagenomes</taxon>
        <taxon>ecological metagenomes</taxon>
    </lineage>
</organism>
<protein>
    <submittedName>
        <fullName evidence="1">Uncharacterized protein</fullName>
    </submittedName>
</protein>
<dbReference type="EMBL" id="UOFU01000229">
    <property type="protein sequence ID" value="VAX01490.1"/>
    <property type="molecule type" value="Genomic_DNA"/>
</dbReference>
<accession>A0A3B1ATF4</accession>
<sequence>AQTATLSWEVEGADSITLFYSQVDGSGKTPFATDPDVASVGATALNLTQDIFAVAGAGTYLITVEFTNQYGTTTRSFFAWLYDLSGGGGGNSDCGDNGEFCA</sequence>
<gene>
    <name evidence="1" type="ORF">MNBD_GAMMA20-2442</name>
</gene>
<reference evidence="1" key="1">
    <citation type="submission" date="2018-06" db="EMBL/GenBank/DDBJ databases">
        <authorList>
            <person name="Zhirakovskaya E."/>
        </authorList>
    </citation>
    <scope>NUCLEOTIDE SEQUENCE</scope>
</reference>